<organism evidence="1 2">
    <name type="scientific">Aminobacterium colombiense (strain DSM 12261 / ALA-1)</name>
    <dbReference type="NCBI Taxonomy" id="572547"/>
    <lineage>
        <taxon>Bacteria</taxon>
        <taxon>Thermotogati</taxon>
        <taxon>Synergistota</taxon>
        <taxon>Synergistia</taxon>
        <taxon>Synergistales</taxon>
        <taxon>Aminobacteriaceae</taxon>
        <taxon>Aminobacterium</taxon>
    </lineage>
</organism>
<dbReference type="Proteomes" id="UP000002366">
    <property type="component" value="Chromosome"/>
</dbReference>
<sequence length="32" mass="3578">MKERYENKNMHAVSSLSLLLGCWFLPGTPAAL</sequence>
<protein>
    <recommendedName>
        <fullName evidence="3">Lipoprotein</fullName>
    </recommendedName>
</protein>
<dbReference type="STRING" id="572547.Amico_0102"/>
<evidence type="ECO:0008006" key="3">
    <source>
        <dbReference type="Google" id="ProtNLM"/>
    </source>
</evidence>
<proteinExistence type="predicted"/>
<dbReference type="AlphaFoldDB" id="D5ECG8"/>
<dbReference type="HOGENOM" id="CLU_3387726_0_0_0"/>
<reference evidence="1 2" key="1">
    <citation type="journal article" date="2010" name="Stand. Genomic Sci.">
        <title>Complete genome sequence of Aminobacterium colombiense type strain (ALA-1).</title>
        <authorList>
            <person name="Chertkov O."/>
            <person name="Sikorski J."/>
            <person name="Brambilla E."/>
            <person name="Lapidus A."/>
            <person name="Copeland A."/>
            <person name="Glavina Del Rio T."/>
            <person name="Nolan M."/>
            <person name="Lucas S."/>
            <person name="Tice H."/>
            <person name="Cheng J.F."/>
            <person name="Han C."/>
            <person name="Detter J.C."/>
            <person name="Bruce D."/>
            <person name="Tapia R."/>
            <person name="Goodwin L."/>
            <person name="Pitluck S."/>
            <person name="Liolios K."/>
            <person name="Ivanova N."/>
            <person name="Mavromatis K."/>
            <person name="Ovchinnikova G."/>
            <person name="Pati A."/>
            <person name="Chen A."/>
            <person name="Palaniappan K."/>
            <person name="Land M."/>
            <person name="Hauser L."/>
            <person name="Chang Y.J."/>
            <person name="Jeffries C.D."/>
            <person name="Spring S."/>
            <person name="Rohde M."/>
            <person name="Goker M."/>
            <person name="Bristow J."/>
            <person name="Eisen J.A."/>
            <person name="Markowitz V."/>
            <person name="Hugenholtz P."/>
            <person name="Kyrpides N.C."/>
            <person name="Klenk H.P."/>
        </authorList>
    </citation>
    <scope>NUCLEOTIDE SEQUENCE [LARGE SCALE GENOMIC DNA]</scope>
    <source>
        <strain evidence="2">DSM 12261 / ALA-1</strain>
    </source>
</reference>
<dbReference type="PROSITE" id="PS51257">
    <property type="entry name" value="PROKAR_LIPOPROTEIN"/>
    <property type="match status" value="1"/>
</dbReference>
<accession>D5ECG8</accession>
<name>D5ECG8_AMICL</name>
<gene>
    <name evidence="1" type="ordered locus">Amico_0102</name>
</gene>
<evidence type="ECO:0000313" key="1">
    <source>
        <dbReference type="EMBL" id="ADE56250.1"/>
    </source>
</evidence>
<evidence type="ECO:0000313" key="2">
    <source>
        <dbReference type="Proteomes" id="UP000002366"/>
    </source>
</evidence>
<dbReference type="KEGG" id="aco:Amico_0102"/>
<keyword evidence="2" id="KW-1185">Reference proteome</keyword>
<dbReference type="EMBL" id="CP001997">
    <property type="protein sequence ID" value="ADE56250.1"/>
    <property type="molecule type" value="Genomic_DNA"/>
</dbReference>